<reference evidence="3" key="2">
    <citation type="submission" date="2023-05" db="EMBL/GenBank/DDBJ databases">
        <authorList>
            <person name="Schelkunov M.I."/>
        </authorList>
    </citation>
    <scope>NUCLEOTIDE SEQUENCE</scope>
    <source>
        <strain evidence="3">Hsosn_3</strain>
        <tissue evidence="3">Leaf</tissue>
    </source>
</reference>
<proteinExistence type="predicted"/>
<dbReference type="AlphaFoldDB" id="A0AAD8M5H3"/>
<accession>A0AAD8M5H3</accession>
<organism evidence="3 4">
    <name type="scientific">Heracleum sosnowskyi</name>
    <dbReference type="NCBI Taxonomy" id="360622"/>
    <lineage>
        <taxon>Eukaryota</taxon>
        <taxon>Viridiplantae</taxon>
        <taxon>Streptophyta</taxon>
        <taxon>Embryophyta</taxon>
        <taxon>Tracheophyta</taxon>
        <taxon>Spermatophyta</taxon>
        <taxon>Magnoliopsida</taxon>
        <taxon>eudicotyledons</taxon>
        <taxon>Gunneridae</taxon>
        <taxon>Pentapetalae</taxon>
        <taxon>asterids</taxon>
        <taxon>campanulids</taxon>
        <taxon>Apiales</taxon>
        <taxon>Apiaceae</taxon>
        <taxon>Apioideae</taxon>
        <taxon>apioid superclade</taxon>
        <taxon>Tordylieae</taxon>
        <taxon>Tordyliinae</taxon>
        <taxon>Heracleum</taxon>
    </lineage>
</organism>
<feature type="chain" id="PRO_5042010895" description="EGF-like domain-containing protein" evidence="1">
    <location>
        <begin position="29"/>
        <end position="208"/>
    </location>
</feature>
<evidence type="ECO:0000256" key="1">
    <source>
        <dbReference type="SAM" id="SignalP"/>
    </source>
</evidence>
<evidence type="ECO:0000259" key="2">
    <source>
        <dbReference type="SMART" id="SM00181"/>
    </source>
</evidence>
<keyword evidence="1" id="KW-0732">Signal</keyword>
<evidence type="ECO:0000313" key="3">
    <source>
        <dbReference type="EMBL" id="KAK1360137.1"/>
    </source>
</evidence>
<protein>
    <recommendedName>
        <fullName evidence="2">EGF-like domain-containing protein</fullName>
    </recommendedName>
</protein>
<dbReference type="SMART" id="SM00181">
    <property type="entry name" value="EGF"/>
    <property type="match status" value="2"/>
</dbReference>
<name>A0AAD8M5H3_9APIA</name>
<dbReference type="InterPro" id="IPR000742">
    <property type="entry name" value="EGF"/>
</dbReference>
<gene>
    <name evidence="3" type="ORF">POM88_044611</name>
</gene>
<dbReference type="PANTHER" id="PTHR33881:SF17">
    <property type="entry name" value="EGF-LIKE DOMAIN-CONTAINING PROTEIN"/>
    <property type="match status" value="1"/>
</dbReference>
<comment type="caution">
    <text evidence="3">The sequence shown here is derived from an EMBL/GenBank/DDBJ whole genome shotgun (WGS) entry which is preliminary data.</text>
</comment>
<dbReference type="EMBL" id="JAUIZM010000010">
    <property type="protein sequence ID" value="KAK1360137.1"/>
    <property type="molecule type" value="Genomic_DNA"/>
</dbReference>
<keyword evidence="4" id="KW-1185">Reference proteome</keyword>
<sequence length="208" mass="21754">MGSCILTFSLHSTFKLLLFLLCFSYTSIVPTTSQGVPPFLQGVGCAVMNCGEGTCIGSNTTVLGFDCVCKPGWKQIPLVSSIIPFCALPNCTVNFQCGSGAVPPPLLTTDPSSPCNFVYCGNGNCVVNGTSHYCQCDEGYTNLFGKSSNACFEQCFFGADCKNLGLGDQAVPPSSNSGTSKTGTNGASNILRNFQALITVTIALVFVT</sequence>
<dbReference type="Proteomes" id="UP001237642">
    <property type="component" value="Unassembled WGS sequence"/>
</dbReference>
<evidence type="ECO:0000313" key="4">
    <source>
        <dbReference type="Proteomes" id="UP001237642"/>
    </source>
</evidence>
<reference evidence="3" key="1">
    <citation type="submission" date="2023-02" db="EMBL/GenBank/DDBJ databases">
        <title>Genome of toxic invasive species Heracleum sosnowskyi carries increased number of genes despite the absence of recent whole-genome duplications.</title>
        <authorList>
            <person name="Schelkunov M."/>
            <person name="Shtratnikova V."/>
            <person name="Makarenko M."/>
            <person name="Klepikova A."/>
            <person name="Omelchenko D."/>
            <person name="Novikova G."/>
            <person name="Obukhova E."/>
            <person name="Bogdanov V."/>
            <person name="Penin A."/>
            <person name="Logacheva M."/>
        </authorList>
    </citation>
    <scope>NUCLEOTIDE SEQUENCE</scope>
    <source>
        <strain evidence="3">Hsosn_3</strain>
        <tissue evidence="3">Leaf</tissue>
    </source>
</reference>
<dbReference type="PANTHER" id="PTHR33881">
    <property type="entry name" value="NEUROGENIC LOCUS NOTCH-LIKE PROTEIN"/>
    <property type="match status" value="1"/>
</dbReference>
<feature type="signal peptide" evidence="1">
    <location>
        <begin position="1"/>
        <end position="28"/>
    </location>
</feature>
<feature type="domain" description="EGF-like" evidence="2">
    <location>
        <begin position="44"/>
        <end position="87"/>
    </location>
</feature>
<feature type="domain" description="EGF-like" evidence="2">
    <location>
        <begin position="114"/>
        <end position="152"/>
    </location>
</feature>